<organism evidence="8 9">
    <name type="scientific">Austropuccinia psidii MF-1</name>
    <dbReference type="NCBI Taxonomy" id="1389203"/>
    <lineage>
        <taxon>Eukaryota</taxon>
        <taxon>Fungi</taxon>
        <taxon>Dikarya</taxon>
        <taxon>Basidiomycota</taxon>
        <taxon>Pucciniomycotina</taxon>
        <taxon>Pucciniomycetes</taxon>
        <taxon>Pucciniales</taxon>
        <taxon>Sphaerophragmiaceae</taxon>
        <taxon>Austropuccinia</taxon>
    </lineage>
</organism>
<evidence type="ECO:0000259" key="7">
    <source>
        <dbReference type="Pfam" id="PF17917"/>
    </source>
</evidence>
<comment type="caution">
    <text evidence="8">The sequence shown here is derived from an EMBL/GenBank/DDBJ whole genome shotgun (WGS) entry which is preliminary data.</text>
</comment>
<evidence type="ECO:0000256" key="3">
    <source>
        <dbReference type="ARBA" id="ARBA00022722"/>
    </source>
</evidence>
<dbReference type="OrthoDB" id="2194247at2759"/>
<evidence type="ECO:0000256" key="1">
    <source>
        <dbReference type="ARBA" id="ARBA00022679"/>
    </source>
</evidence>
<dbReference type="InterPro" id="IPR041373">
    <property type="entry name" value="RT_RNaseH"/>
</dbReference>
<dbReference type="SUPFAM" id="SSF56672">
    <property type="entry name" value="DNA/RNA polymerases"/>
    <property type="match status" value="1"/>
</dbReference>
<evidence type="ECO:0000256" key="2">
    <source>
        <dbReference type="ARBA" id="ARBA00022695"/>
    </source>
</evidence>
<evidence type="ECO:0000256" key="4">
    <source>
        <dbReference type="ARBA" id="ARBA00022759"/>
    </source>
</evidence>
<dbReference type="PANTHER" id="PTHR34072">
    <property type="entry name" value="ENZYMATIC POLYPROTEIN-RELATED"/>
    <property type="match status" value="1"/>
</dbReference>
<dbReference type="EMBL" id="AVOT02086535">
    <property type="protein sequence ID" value="MBW0570599.1"/>
    <property type="molecule type" value="Genomic_DNA"/>
</dbReference>
<dbReference type="CDD" id="cd09274">
    <property type="entry name" value="RNase_HI_RT_Ty3"/>
    <property type="match status" value="1"/>
</dbReference>
<evidence type="ECO:0000256" key="5">
    <source>
        <dbReference type="ARBA" id="ARBA00022801"/>
    </source>
</evidence>
<sequence>MRKLLVSFTTAPILSHFNPSLPTIVETNASSYALGAVLTELNYEIQDKDFLGIVWALKYWRAFLLSLSFPFEVLTDHSSLQYFISLKVLTRHQAHWAEFLSEFHFSITYRPGRLATLLDALSRWEGVYPERGEDFISNNPMKFQQLIKQDEVQPSRYFAVKMDSFSNLID</sequence>
<dbReference type="GO" id="GO:0003964">
    <property type="term" value="F:RNA-directed DNA polymerase activity"/>
    <property type="evidence" value="ECO:0007669"/>
    <property type="project" value="UniProtKB-KW"/>
</dbReference>
<evidence type="ECO:0000313" key="8">
    <source>
        <dbReference type="EMBL" id="MBW0570599.1"/>
    </source>
</evidence>
<reference evidence="8" key="1">
    <citation type="submission" date="2021-03" db="EMBL/GenBank/DDBJ databases">
        <title>Draft genome sequence of rust myrtle Austropuccinia psidii MF-1, a brazilian biotype.</title>
        <authorList>
            <person name="Quecine M.C."/>
            <person name="Pachon D.M.R."/>
            <person name="Bonatelli M.L."/>
            <person name="Correr F.H."/>
            <person name="Franceschini L.M."/>
            <person name="Leite T.F."/>
            <person name="Margarido G.R.A."/>
            <person name="Almeida C.A."/>
            <person name="Ferrarezi J.A."/>
            <person name="Labate C.A."/>
        </authorList>
    </citation>
    <scope>NUCLEOTIDE SEQUENCE</scope>
    <source>
        <strain evidence="8">MF-1</strain>
    </source>
</reference>
<feature type="domain" description="Reverse transcriptase RNase H-like" evidence="7">
    <location>
        <begin position="39"/>
        <end position="103"/>
    </location>
</feature>
<gene>
    <name evidence="8" type="ORF">O181_110314</name>
</gene>
<keyword evidence="4" id="KW-0255">Endonuclease</keyword>
<proteinExistence type="predicted"/>
<dbReference type="Pfam" id="PF17917">
    <property type="entry name" value="RT_RNaseH"/>
    <property type="match status" value="1"/>
</dbReference>
<dbReference type="PANTHER" id="PTHR34072:SF52">
    <property type="entry name" value="RIBONUCLEASE H"/>
    <property type="match status" value="1"/>
</dbReference>
<dbReference type="AlphaFoldDB" id="A0A9Q3JY33"/>
<dbReference type="Proteomes" id="UP000765509">
    <property type="component" value="Unassembled WGS sequence"/>
</dbReference>
<keyword evidence="1" id="KW-0808">Transferase</keyword>
<name>A0A9Q3JY33_9BASI</name>
<dbReference type="GO" id="GO:0004519">
    <property type="term" value="F:endonuclease activity"/>
    <property type="evidence" value="ECO:0007669"/>
    <property type="project" value="UniProtKB-KW"/>
</dbReference>
<dbReference type="InterPro" id="IPR043502">
    <property type="entry name" value="DNA/RNA_pol_sf"/>
</dbReference>
<dbReference type="GO" id="GO:0016787">
    <property type="term" value="F:hydrolase activity"/>
    <property type="evidence" value="ECO:0007669"/>
    <property type="project" value="UniProtKB-KW"/>
</dbReference>
<evidence type="ECO:0000313" key="9">
    <source>
        <dbReference type="Proteomes" id="UP000765509"/>
    </source>
</evidence>
<keyword evidence="9" id="KW-1185">Reference proteome</keyword>
<accession>A0A9Q3JY33</accession>
<keyword evidence="3" id="KW-0540">Nuclease</keyword>
<evidence type="ECO:0000256" key="6">
    <source>
        <dbReference type="ARBA" id="ARBA00022918"/>
    </source>
</evidence>
<keyword evidence="6" id="KW-0695">RNA-directed DNA polymerase</keyword>
<protein>
    <recommendedName>
        <fullName evidence="7">Reverse transcriptase RNase H-like domain-containing protein</fullName>
    </recommendedName>
</protein>
<keyword evidence="5" id="KW-0378">Hydrolase</keyword>
<keyword evidence="2" id="KW-0548">Nucleotidyltransferase</keyword>